<dbReference type="EMBL" id="BMII01000001">
    <property type="protein sequence ID" value="GGB45596.1"/>
    <property type="molecule type" value="Genomic_DNA"/>
</dbReference>
<evidence type="ECO:0008006" key="4">
    <source>
        <dbReference type="Google" id="ProtNLM"/>
    </source>
</evidence>
<name>A0ABQ1IKP2_9GAMM</name>
<feature type="transmembrane region" description="Helical" evidence="1">
    <location>
        <begin position="12"/>
        <end position="33"/>
    </location>
</feature>
<keyword evidence="1" id="KW-0472">Membrane</keyword>
<evidence type="ECO:0000313" key="3">
    <source>
        <dbReference type="Proteomes" id="UP000617555"/>
    </source>
</evidence>
<evidence type="ECO:0000256" key="1">
    <source>
        <dbReference type="SAM" id="Phobius"/>
    </source>
</evidence>
<reference evidence="3" key="1">
    <citation type="journal article" date="2019" name="Int. J. Syst. Evol. Microbiol.">
        <title>The Global Catalogue of Microorganisms (GCM) 10K type strain sequencing project: providing services to taxonomists for standard genome sequencing and annotation.</title>
        <authorList>
            <consortium name="The Broad Institute Genomics Platform"/>
            <consortium name="The Broad Institute Genome Sequencing Center for Infectious Disease"/>
            <person name="Wu L."/>
            <person name="Ma J."/>
        </authorList>
    </citation>
    <scope>NUCLEOTIDE SEQUENCE [LARGE SCALE GENOMIC DNA]</scope>
    <source>
        <strain evidence="3">CGMCC 1.15339</strain>
    </source>
</reference>
<feature type="transmembrane region" description="Helical" evidence="1">
    <location>
        <begin position="45"/>
        <end position="62"/>
    </location>
</feature>
<protein>
    <recommendedName>
        <fullName evidence="4">SHOCT domain-containing protein</fullName>
    </recommendedName>
</protein>
<dbReference type="RefSeq" id="WP_188735994.1">
    <property type="nucleotide sequence ID" value="NZ_BMII01000001.1"/>
</dbReference>
<comment type="caution">
    <text evidence="2">The sequence shown here is derived from an EMBL/GenBank/DDBJ whole genome shotgun (WGS) entry which is preliminary data.</text>
</comment>
<dbReference type="Proteomes" id="UP000617555">
    <property type="component" value="Unassembled WGS sequence"/>
</dbReference>
<sequence length="135" mass="15480">MRLSGTSKTKESKYNSTVGLFISLGMLLVVFMAFDFSEMHGAGKVFMIFWVGGVCAQVYQSYRNSIFSNKSLHHEETDHDLQLEDVHHRSPVNVKKGNDFAVKLRDLEQLYLDGLLTTAEYEAKRKDILDEDWGR</sequence>
<gene>
    <name evidence="2" type="ORF">GCM10011607_02100</name>
</gene>
<keyword evidence="3" id="KW-1185">Reference proteome</keyword>
<keyword evidence="1" id="KW-1133">Transmembrane helix</keyword>
<proteinExistence type="predicted"/>
<keyword evidence="1" id="KW-0812">Transmembrane</keyword>
<accession>A0ABQ1IKP2</accession>
<evidence type="ECO:0000313" key="2">
    <source>
        <dbReference type="EMBL" id="GGB45596.1"/>
    </source>
</evidence>
<organism evidence="2 3">
    <name type="scientific">Shewanella inventionis</name>
    <dbReference type="NCBI Taxonomy" id="1738770"/>
    <lineage>
        <taxon>Bacteria</taxon>
        <taxon>Pseudomonadati</taxon>
        <taxon>Pseudomonadota</taxon>
        <taxon>Gammaproteobacteria</taxon>
        <taxon>Alteromonadales</taxon>
        <taxon>Shewanellaceae</taxon>
        <taxon>Shewanella</taxon>
    </lineage>
</organism>